<dbReference type="Proteomes" id="UP000182836">
    <property type="component" value="Unassembled WGS sequence"/>
</dbReference>
<protein>
    <submittedName>
        <fullName evidence="1">Uncharacterized protein</fullName>
    </submittedName>
</protein>
<organism evidence="1 2">
    <name type="scientific">Aneurinibacillus migulanus</name>
    <name type="common">Bacillus migulanus</name>
    <dbReference type="NCBI Taxonomy" id="47500"/>
    <lineage>
        <taxon>Bacteria</taxon>
        <taxon>Bacillati</taxon>
        <taxon>Bacillota</taxon>
        <taxon>Bacilli</taxon>
        <taxon>Bacillales</taxon>
        <taxon>Paenibacillaceae</taxon>
        <taxon>Aneurinibacillus group</taxon>
        <taxon>Aneurinibacillus</taxon>
    </lineage>
</organism>
<dbReference type="GeneID" id="87589377"/>
<dbReference type="RefSeq" id="WP_158502382.1">
    <property type="nucleotide sequence ID" value="NZ_BJOA01000017.1"/>
</dbReference>
<dbReference type="EMBL" id="FNED01000006">
    <property type="protein sequence ID" value="SDI64297.1"/>
    <property type="molecule type" value="Genomic_DNA"/>
</dbReference>
<reference evidence="1 2" key="1">
    <citation type="submission" date="2016-10" db="EMBL/GenBank/DDBJ databases">
        <authorList>
            <person name="de Groot N.N."/>
        </authorList>
    </citation>
    <scope>NUCLEOTIDE SEQUENCE [LARGE SCALE GENOMIC DNA]</scope>
    <source>
        <strain evidence="1 2">DSM 2895</strain>
    </source>
</reference>
<evidence type="ECO:0000313" key="1">
    <source>
        <dbReference type="EMBL" id="SDI64297.1"/>
    </source>
</evidence>
<sequence length="47" mass="5737">MNGDFKLVLEQIEKVSTWLPSYRKYEKETDKPLSFFEWILLNNNKEN</sequence>
<dbReference type="OrthoDB" id="9968636at2"/>
<gene>
    <name evidence="1" type="ORF">SAMN04487909_10614</name>
</gene>
<dbReference type="AlphaFoldDB" id="A0A1G8M8Y0"/>
<evidence type="ECO:0000313" key="2">
    <source>
        <dbReference type="Proteomes" id="UP000182836"/>
    </source>
</evidence>
<accession>A0A1G8M8Y0</accession>
<name>A0A1G8M8Y0_ANEMI</name>
<proteinExistence type="predicted"/>